<comment type="similarity">
    <text evidence="7 15">In the N-terminal section; belongs to the PRA-CH family.</text>
</comment>
<dbReference type="NCBIfam" id="NF000768">
    <property type="entry name" value="PRK00051.1"/>
    <property type="match status" value="1"/>
</dbReference>
<dbReference type="Proteomes" id="UP000260457">
    <property type="component" value="Chromosome"/>
</dbReference>
<evidence type="ECO:0000256" key="10">
    <source>
        <dbReference type="ARBA" id="ARBA00022741"/>
    </source>
</evidence>
<dbReference type="KEGG" id="pbut:DTO10_10020"/>
<dbReference type="GO" id="GO:0004636">
    <property type="term" value="F:phosphoribosyl-ATP diphosphatase activity"/>
    <property type="evidence" value="ECO:0007669"/>
    <property type="project" value="UniProtKB-UniRule"/>
</dbReference>
<dbReference type="GeneID" id="97412419"/>
<dbReference type="Proteomes" id="UP000220106">
    <property type="component" value="Unassembled WGS sequence"/>
</dbReference>
<feature type="region of interest" description="Phosphoribosyl-AMP cyclohydrolase" evidence="15">
    <location>
        <begin position="1"/>
        <end position="120"/>
    </location>
</feature>
<comment type="catalytic activity">
    <reaction evidence="1 15">
        <text>1-(5-phospho-beta-D-ribosyl)-5'-AMP + H2O = 1-(5-phospho-beta-D-ribosyl)-5-[(5-phospho-beta-D-ribosylamino)methylideneamino]imidazole-4-carboxamide</text>
        <dbReference type="Rhea" id="RHEA:20049"/>
        <dbReference type="ChEBI" id="CHEBI:15377"/>
        <dbReference type="ChEBI" id="CHEBI:58435"/>
        <dbReference type="ChEBI" id="CHEBI:59457"/>
        <dbReference type="EC" id="3.5.4.19"/>
    </reaction>
</comment>
<keyword evidence="9 15" id="KW-0028">Amino-acid biosynthesis</keyword>
<dbReference type="Pfam" id="PF01503">
    <property type="entry name" value="PRA-PH"/>
    <property type="match status" value="1"/>
</dbReference>
<evidence type="ECO:0000256" key="7">
    <source>
        <dbReference type="ARBA" id="ARBA00008299"/>
    </source>
</evidence>
<dbReference type="GO" id="GO:0005524">
    <property type="term" value="F:ATP binding"/>
    <property type="evidence" value="ECO:0007669"/>
    <property type="project" value="UniProtKB-KW"/>
</dbReference>
<dbReference type="GO" id="GO:0004635">
    <property type="term" value="F:phosphoribosyl-AMP cyclohydrolase activity"/>
    <property type="evidence" value="ECO:0007669"/>
    <property type="project" value="UniProtKB-UniRule"/>
</dbReference>
<evidence type="ECO:0000256" key="4">
    <source>
        <dbReference type="ARBA" id="ARBA00005169"/>
    </source>
</evidence>
<comment type="catalytic activity">
    <reaction evidence="2 15">
        <text>1-(5-phospho-beta-D-ribosyl)-ATP + H2O = 1-(5-phospho-beta-D-ribosyl)-5'-AMP + diphosphate + H(+)</text>
        <dbReference type="Rhea" id="RHEA:22828"/>
        <dbReference type="ChEBI" id="CHEBI:15377"/>
        <dbReference type="ChEBI" id="CHEBI:15378"/>
        <dbReference type="ChEBI" id="CHEBI:33019"/>
        <dbReference type="ChEBI" id="CHEBI:59457"/>
        <dbReference type="ChEBI" id="CHEBI:73183"/>
        <dbReference type="EC" id="3.6.1.31"/>
    </reaction>
</comment>
<dbReference type="PANTHER" id="PTHR42945:SF9">
    <property type="entry name" value="HISTIDINE BIOSYNTHESIS BIFUNCTIONAL PROTEIN HISIE"/>
    <property type="match status" value="1"/>
</dbReference>
<comment type="similarity">
    <text evidence="6 15">In the C-terminal section; belongs to the PRA-PH family.</text>
</comment>
<evidence type="ECO:0000313" key="19">
    <source>
        <dbReference type="Proteomes" id="UP000220106"/>
    </source>
</evidence>
<evidence type="ECO:0000256" key="1">
    <source>
        <dbReference type="ARBA" id="ARBA00000024"/>
    </source>
</evidence>
<feature type="domain" description="Phosphoribosyl-AMP cyclohydrolase" evidence="16">
    <location>
        <begin position="29"/>
        <end position="100"/>
    </location>
</feature>
<reference evidence="18 19" key="1">
    <citation type="submission" date="2017-09" db="EMBL/GenBank/DDBJ databases">
        <title>Large-scale bioinformatics analysis of Bacillus genomes uncovers conserved roles of natural products in bacterial physiology.</title>
        <authorList>
            <consortium name="Agbiome Team Llc"/>
            <person name="Bleich R.M."/>
            <person name="Kirk G.J."/>
            <person name="Santa Maria K.C."/>
            <person name="Allen S.E."/>
            <person name="Farag S."/>
            <person name="Shank E.A."/>
            <person name="Bowers A."/>
        </authorList>
    </citation>
    <scope>NUCLEOTIDE SEQUENCE [LARGE SCALE GENOMIC DNA]</scope>
    <source>
        <strain evidence="18 19">AFS003229</strain>
    </source>
</reference>
<protein>
    <recommendedName>
        <fullName evidence="15">Histidine biosynthesis bifunctional protein HisIE</fullName>
    </recommendedName>
    <domain>
        <recommendedName>
            <fullName evidence="15">Phosphoribosyl-AMP cyclohydrolase</fullName>
            <shortName evidence="15">PRA-CH</shortName>
            <ecNumber evidence="15">3.5.4.19</ecNumber>
        </recommendedName>
    </domain>
    <domain>
        <recommendedName>
            <fullName evidence="15">Phosphoribosyl-ATP pyrophosphatase</fullName>
            <shortName evidence="15">PRA-PH</shortName>
            <ecNumber evidence="15">3.6.1.31</ecNumber>
        </recommendedName>
    </domain>
</protein>
<dbReference type="EC" id="3.6.1.31" evidence="15"/>
<dbReference type="EMBL" id="CP030926">
    <property type="protein sequence ID" value="AXN38715.1"/>
    <property type="molecule type" value="Genomic_DNA"/>
</dbReference>
<accession>A0AAX0S0G3</accession>
<dbReference type="InterPro" id="IPR038019">
    <property type="entry name" value="PRib_AMP_CycHydrolase_sf"/>
</dbReference>
<dbReference type="HAMAP" id="MF_01020">
    <property type="entry name" value="HisE"/>
    <property type="match status" value="1"/>
</dbReference>
<dbReference type="GO" id="GO:0000105">
    <property type="term" value="P:L-histidine biosynthetic process"/>
    <property type="evidence" value="ECO:0007669"/>
    <property type="project" value="UniProtKB-UniRule"/>
</dbReference>
<dbReference type="Gene3D" id="1.10.287.1080">
    <property type="entry name" value="MazG-like"/>
    <property type="match status" value="1"/>
</dbReference>
<dbReference type="InterPro" id="IPR021130">
    <property type="entry name" value="PRib-ATP_PPHydrolase-like"/>
</dbReference>
<evidence type="ECO:0000256" key="12">
    <source>
        <dbReference type="ARBA" id="ARBA00022840"/>
    </source>
</evidence>
<evidence type="ECO:0000259" key="16">
    <source>
        <dbReference type="Pfam" id="PF01502"/>
    </source>
</evidence>
<evidence type="ECO:0000256" key="13">
    <source>
        <dbReference type="ARBA" id="ARBA00023102"/>
    </source>
</evidence>
<evidence type="ECO:0000256" key="14">
    <source>
        <dbReference type="ARBA" id="ARBA00023268"/>
    </source>
</evidence>
<keyword evidence="8 15" id="KW-0963">Cytoplasm</keyword>
<keyword evidence="20" id="KW-1185">Reference proteome</keyword>
<evidence type="ECO:0000256" key="3">
    <source>
        <dbReference type="ARBA" id="ARBA00004496"/>
    </source>
</evidence>
<evidence type="ECO:0000256" key="9">
    <source>
        <dbReference type="ARBA" id="ARBA00022605"/>
    </source>
</evidence>
<name>A0AAX0S0G3_9BACI</name>
<dbReference type="GO" id="GO:0005737">
    <property type="term" value="C:cytoplasm"/>
    <property type="evidence" value="ECO:0007669"/>
    <property type="project" value="UniProtKB-SubCell"/>
</dbReference>
<evidence type="ECO:0000256" key="15">
    <source>
        <dbReference type="HAMAP-Rule" id="MF_01019"/>
    </source>
</evidence>
<gene>
    <name evidence="15" type="primary">hisI</name>
    <name evidence="15" type="synonym">hisIE</name>
    <name evidence="18" type="ORF">CN689_21150</name>
    <name evidence="17" type="ORF">DTO10_10020</name>
</gene>
<dbReference type="NCBIfam" id="TIGR03188">
    <property type="entry name" value="histidine_hisI"/>
    <property type="match status" value="1"/>
</dbReference>
<dbReference type="RefSeq" id="WP_053348605.1">
    <property type="nucleotide sequence ID" value="NZ_CP030926.1"/>
</dbReference>
<organism evidence="18 19">
    <name type="scientific">Peribacillus butanolivorans</name>
    <dbReference type="NCBI Taxonomy" id="421767"/>
    <lineage>
        <taxon>Bacteria</taxon>
        <taxon>Bacillati</taxon>
        <taxon>Bacillota</taxon>
        <taxon>Bacilli</taxon>
        <taxon>Bacillales</taxon>
        <taxon>Bacillaceae</taxon>
        <taxon>Peribacillus</taxon>
    </lineage>
</organism>
<dbReference type="NCBIfam" id="NF002747">
    <property type="entry name" value="PRK02759.1"/>
    <property type="match status" value="1"/>
</dbReference>
<proteinExistence type="inferred from homology"/>
<dbReference type="Gene3D" id="3.10.20.810">
    <property type="entry name" value="Phosphoribosyl-AMP cyclohydrolase"/>
    <property type="match status" value="1"/>
</dbReference>
<evidence type="ECO:0000313" key="17">
    <source>
        <dbReference type="EMBL" id="AXN38715.1"/>
    </source>
</evidence>
<keyword evidence="10 15" id="KW-0547">Nucleotide-binding</keyword>
<dbReference type="InterPro" id="IPR023019">
    <property type="entry name" value="His_synth_HisIE"/>
</dbReference>
<dbReference type="FunFam" id="3.10.20.810:FF:000001">
    <property type="entry name" value="Histidine biosynthesis bifunctional protein HisIE"/>
    <property type="match status" value="1"/>
</dbReference>
<keyword evidence="13 15" id="KW-0368">Histidine biosynthesis</keyword>
<evidence type="ECO:0000256" key="8">
    <source>
        <dbReference type="ARBA" id="ARBA00022490"/>
    </source>
</evidence>
<sequence length="218" mass="24454">MNLETIIYDEKGLVPAIVQDAGTGEVLTLAYMNKESLQLSIEKGETVFFSRSRNELWHKGETSGNTQKITEMKYDCDQDAIVVRVVPAGPACHTGATSCFSETIYQNKEAQQAVQTNVTFLTELEKLIGKRKTEMPEGSYTTYLFDKGVDKILKKVGEEAAEVIIAAKNRDAEELSMESADLLYHLFVLLQEQELPFQAVLDVLKARHSDKDEPKENE</sequence>
<evidence type="ECO:0000256" key="5">
    <source>
        <dbReference type="ARBA" id="ARBA00005204"/>
    </source>
</evidence>
<evidence type="ECO:0000313" key="18">
    <source>
        <dbReference type="EMBL" id="PEJ30282.1"/>
    </source>
</evidence>
<dbReference type="SUPFAM" id="SSF141734">
    <property type="entry name" value="HisI-like"/>
    <property type="match status" value="1"/>
</dbReference>
<comment type="pathway">
    <text evidence="5 15">Amino-acid biosynthesis; L-histidine biosynthesis; L-histidine from 5-phospho-alpha-D-ribose 1-diphosphate: step 2/9.</text>
</comment>
<evidence type="ECO:0000313" key="20">
    <source>
        <dbReference type="Proteomes" id="UP000260457"/>
    </source>
</evidence>
<dbReference type="InterPro" id="IPR026660">
    <property type="entry name" value="PRA-CH"/>
</dbReference>
<dbReference type="FunFam" id="1.10.287.1080:FF:000002">
    <property type="entry name" value="Histidine biosynthesis bifunctional protein HisIE"/>
    <property type="match status" value="1"/>
</dbReference>
<dbReference type="InterPro" id="IPR008179">
    <property type="entry name" value="HisE"/>
</dbReference>
<dbReference type="HAMAP" id="MF_01021">
    <property type="entry name" value="HisI"/>
    <property type="match status" value="1"/>
</dbReference>
<dbReference type="Pfam" id="PF01502">
    <property type="entry name" value="PRA-CH"/>
    <property type="match status" value="1"/>
</dbReference>
<evidence type="ECO:0000256" key="11">
    <source>
        <dbReference type="ARBA" id="ARBA00022801"/>
    </source>
</evidence>
<dbReference type="SUPFAM" id="SSF101386">
    <property type="entry name" value="all-alpha NTP pyrophosphatases"/>
    <property type="match status" value="1"/>
</dbReference>
<dbReference type="CDD" id="cd11534">
    <property type="entry name" value="NTP-PPase_HisIE_like"/>
    <property type="match status" value="1"/>
</dbReference>
<dbReference type="AlphaFoldDB" id="A0AAX0S0G3"/>
<evidence type="ECO:0000256" key="6">
    <source>
        <dbReference type="ARBA" id="ARBA00007731"/>
    </source>
</evidence>
<dbReference type="HAMAP" id="MF_01019">
    <property type="entry name" value="HisIE"/>
    <property type="match status" value="1"/>
</dbReference>
<comment type="subcellular location">
    <subcellularLocation>
        <location evidence="3 15">Cytoplasm</location>
    </subcellularLocation>
</comment>
<dbReference type="EC" id="3.5.4.19" evidence="15"/>
<comment type="pathway">
    <text evidence="4 15">Amino-acid biosynthesis; L-histidine biosynthesis; L-histidine from 5-phospho-alpha-D-ribose 1-diphosphate: step 3/9.</text>
</comment>
<reference evidence="17 20" key="2">
    <citation type="submission" date="2018-07" db="EMBL/GenBank/DDBJ databases">
        <title>The molecular basis for the intramolecular migration of carboxyl group in the catabolism of para-hydroxybenzoate via gentisate.</title>
        <authorList>
            <person name="Zhao H."/>
            <person name="Xu Y."/>
            <person name="Lin S."/>
            <person name="Spain J.C."/>
            <person name="Zhou N.-Y."/>
        </authorList>
    </citation>
    <scope>NUCLEOTIDE SEQUENCE [LARGE SCALE GENOMIC DNA]</scope>
    <source>
        <strain evidence="17 20">PHB-7a</strain>
    </source>
</reference>
<keyword evidence="11 15" id="KW-0378">Hydrolase</keyword>
<keyword evidence="12 15" id="KW-0067">ATP-binding</keyword>
<keyword evidence="14 15" id="KW-0511">Multifunctional enzyme</keyword>
<evidence type="ECO:0000256" key="2">
    <source>
        <dbReference type="ARBA" id="ARBA00001460"/>
    </source>
</evidence>
<dbReference type="PANTHER" id="PTHR42945">
    <property type="entry name" value="HISTIDINE BIOSYNTHESIS BIFUNCTIONAL PROTEIN"/>
    <property type="match status" value="1"/>
</dbReference>
<dbReference type="EMBL" id="NUEQ01000034">
    <property type="protein sequence ID" value="PEJ30282.1"/>
    <property type="molecule type" value="Genomic_DNA"/>
</dbReference>
<feature type="region of interest" description="Phosphoribosyl-ATP pyrophosphohydrolase" evidence="15">
    <location>
        <begin position="121"/>
        <end position="218"/>
    </location>
</feature>
<dbReference type="InterPro" id="IPR002496">
    <property type="entry name" value="PRib_AMP_CycHydrolase_dom"/>
</dbReference>